<dbReference type="NCBIfam" id="NF010191">
    <property type="entry name" value="PRK13670.1"/>
    <property type="match status" value="1"/>
</dbReference>
<evidence type="ECO:0000313" key="4">
    <source>
        <dbReference type="EMBL" id="GGI64596.1"/>
    </source>
</evidence>
<keyword evidence="3" id="KW-0547">Nucleotide-binding</keyword>
<name>A0A917N3M5_9ENTE</name>
<comment type="function">
    <text evidence="3">Catalyzes the formation of N(4)-acetylcytidine (ac(4)C) at the wobble position of elongator tRNA(Met), using acetate and ATP as substrates. First activates an acetate ion to form acetyladenylate (Ac-AMP) and then transfers the acetyl group to tRNA to form ac(4)C34.</text>
</comment>
<dbReference type="EC" id="6.3.4.-" evidence="3"/>
<organism evidence="4 5">
    <name type="scientific">Enterococcus alcedinis</name>
    <dbReference type="NCBI Taxonomy" id="1274384"/>
    <lineage>
        <taxon>Bacteria</taxon>
        <taxon>Bacillati</taxon>
        <taxon>Bacillota</taxon>
        <taxon>Bacilli</taxon>
        <taxon>Lactobacillales</taxon>
        <taxon>Enterococcaceae</taxon>
        <taxon>Enterococcus</taxon>
    </lineage>
</organism>
<dbReference type="GO" id="GO:0006400">
    <property type="term" value="P:tRNA modification"/>
    <property type="evidence" value="ECO:0007669"/>
    <property type="project" value="UniProtKB-UniRule"/>
</dbReference>
<feature type="binding site" evidence="3">
    <location>
        <position position="101"/>
    </location>
    <ligand>
        <name>ATP</name>
        <dbReference type="ChEBI" id="CHEBI:30616"/>
    </ligand>
</feature>
<keyword evidence="3" id="KW-0067">ATP-binding</keyword>
<dbReference type="Pfam" id="PF05636">
    <property type="entry name" value="HIGH_NTase1"/>
    <property type="match status" value="1"/>
</dbReference>
<dbReference type="GO" id="GO:0000049">
    <property type="term" value="F:tRNA binding"/>
    <property type="evidence" value="ECO:0007669"/>
    <property type="project" value="UniProtKB-KW"/>
</dbReference>
<dbReference type="PANTHER" id="PTHR37825">
    <property type="entry name" value="TRNA(MET) CYTIDINE ACETATE LIGASE"/>
    <property type="match status" value="1"/>
</dbReference>
<dbReference type="InterPro" id="IPR014729">
    <property type="entry name" value="Rossmann-like_a/b/a_fold"/>
</dbReference>
<dbReference type="Gene3D" id="3.40.50.620">
    <property type="entry name" value="HUPs"/>
    <property type="match status" value="1"/>
</dbReference>
<dbReference type="InterPro" id="IPR008513">
    <property type="entry name" value="tRNA(Met)_cyd_acetate_ligase"/>
</dbReference>
<evidence type="ECO:0000256" key="2">
    <source>
        <dbReference type="ARBA" id="ARBA00022694"/>
    </source>
</evidence>
<dbReference type="HAMAP" id="MF_01539">
    <property type="entry name" value="TmcAL"/>
    <property type="match status" value="1"/>
</dbReference>
<keyword evidence="3" id="KW-0694">RNA-binding</keyword>
<dbReference type="AlphaFoldDB" id="A0A917N3M5"/>
<evidence type="ECO:0000256" key="1">
    <source>
        <dbReference type="ARBA" id="ARBA00022598"/>
    </source>
</evidence>
<dbReference type="EMBL" id="BMDT01000001">
    <property type="protein sequence ID" value="GGI64596.1"/>
    <property type="molecule type" value="Genomic_DNA"/>
</dbReference>
<accession>A0A917N3M5</accession>
<protein>
    <recommendedName>
        <fullName evidence="3">tRNA(Met) cytidine acetate ligase</fullName>
        <ecNumber evidence="3">6.3.4.-</ecNumber>
    </recommendedName>
</protein>
<dbReference type="GO" id="GO:0005524">
    <property type="term" value="F:ATP binding"/>
    <property type="evidence" value="ECO:0007669"/>
    <property type="project" value="UniProtKB-KW"/>
</dbReference>
<comment type="similarity">
    <text evidence="3">Belongs to the TmcAL family.</text>
</comment>
<comment type="caution">
    <text evidence="4">The sequence shown here is derived from an EMBL/GenBank/DDBJ whole genome shotgun (WGS) entry which is preliminary data.</text>
</comment>
<keyword evidence="1 3" id="KW-0436">Ligase</keyword>
<reference evidence="4" key="1">
    <citation type="journal article" date="2014" name="Int. J. Syst. Evol. Microbiol.">
        <title>Complete genome sequence of Corynebacterium casei LMG S-19264T (=DSM 44701T), isolated from a smear-ripened cheese.</title>
        <authorList>
            <consortium name="US DOE Joint Genome Institute (JGI-PGF)"/>
            <person name="Walter F."/>
            <person name="Albersmeier A."/>
            <person name="Kalinowski J."/>
            <person name="Ruckert C."/>
        </authorList>
    </citation>
    <scope>NUCLEOTIDE SEQUENCE</scope>
    <source>
        <strain evidence="4">CCM 8433</strain>
    </source>
</reference>
<comment type="catalytic activity">
    <reaction evidence="3">
        <text>cytidine(34) in elongator tRNA(Met) + acetate + ATP = N(4)-acetylcytidine(34) in elongator tRNA(Met) + AMP + diphosphate</text>
        <dbReference type="Rhea" id="RHEA:58144"/>
        <dbReference type="Rhea" id="RHEA-COMP:10693"/>
        <dbReference type="Rhea" id="RHEA-COMP:10694"/>
        <dbReference type="ChEBI" id="CHEBI:30089"/>
        <dbReference type="ChEBI" id="CHEBI:30616"/>
        <dbReference type="ChEBI" id="CHEBI:33019"/>
        <dbReference type="ChEBI" id="CHEBI:74900"/>
        <dbReference type="ChEBI" id="CHEBI:82748"/>
        <dbReference type="ChEBI" id="CHEBI:456215"/>
    </reaction>
</comment>
<reference evidence="4" key="2">
    <citation type="submission" date="2020-09" db="EMBL/GenBank/DDBJ databases">
        <authorList>
            <person name="Sun Q."/>
            <person name="Sedlacek I."/>
        </authorList>
    </citation>
    <scope>NUCLEOTIDE SEQUENCE</scope>
    <source>
        <strain evidence="4">CCM 8433</strain>
    </source>
</reference>
<dbReference type="PANTHER" id="PTHR37825:SF1">
    <property type="entry name" value="TRNA(MET) CYTIDINE ACETATE LIGASE"/>
    <property type="match status" value="1"/>
</dbReference>
<sequence>MRACGVIVEYNPFHNGHRYHVKQARQQSGSDVIIAVMSGNFLQRGEPAIIDKWQRAKAALANGVDLVVELPIEWSLQPADYFAKGSVAILQALGCESLCFGTDNHSTFDYQNYGEIMIVEEERINALFQSLKNDNQTYAEKMQRVMAQLFPEWVTKTVQPNHILGLSYSRENAKYEHPMNLFPINRISQGYHSQSLETTIASATAIRQGLAKKQAISHTVPQETLDGLASYHVFWESFWPLLKYELLVRSLSDLKKIYQMSEGLEHRLKKSAKIANSFDEFLAQIKSKRYTQTRLQRLCCYVLLGITVEIMDNAWEHPSIQVLGFTEQGKEYLRQAKERCPLPILSKIGKKEEQQFGLKIRADQIYMLANSKIQEQNFGRYPIQIKNP</sequence>
<comment type="subcellular location">
    <subcellularLocation>
        <location evidence="3">Cytoplasm</location>
    </subcellularLocation>
</comment>
<dbReference type="Proteomes" id="UP000622610">
    <property type="component" value="Unassembled WGS sequence"/>
</dbReference>
<evidence type="ECO:0000256" key="3">
    <source>
        <dbReference type="HAMAP-Rule" id="MF_01539"/>
    </source>
</evidence>
<feature type="binding site" evidence="3">
    <location>
        <begin position="7"/>
        <end position="20"/>
    </location>
    <ligand>
        <name>ATP</name>
        <dbReference type="ChEBI" id="CHEBI:30616"/>
    </ligand>
</feature>
<keyword evidence="2 3" id="KW-0819">tRNA processing</keyword>
<dbReference type="GO" id="GO:0016879">
    <property type="term" value="F:ligase activity, forming carbon-nitrogen bonds"/>
    <property type="evidence" value="ECO:0007669"/>
    <property type="project" value="UniProtKB-UniRule"/>
</dbReference>
<evidence type="ECO:0000313" key="5">
    <source>
        <dbReference type="Proteomes" id="UP000622610"/>
    </source>
</evidence>
<dbReference type="GO" id="GO:0005737">
    <property type="term" value="C:cytoplasm"/>
    <property type="evidence" value="ECO:0007669"/>
    <property type="project" value="UniProtKB-SubCell"/>
</dbReference>
<keyword evidence="3" id="KW-0963">Cytoplasm</keyword>
<dbReference type="SUPFAM" id="SSF52374">
    <property type="entry name" value="Nucleotidylyl transferase"/>
    <property type="match status" value="1"/>
</dbReference>
<feature type="binding site" evidence="3">
    <location>
        <position position="161"/>
    </location>
    <ligand>
        <name>ATP</name>
        <dbReference type="ChEBI" id="CHEBI:30616"/>
    </ligand>
</feature>
<keyword evidence="3" id="KW-0820">tRNA-binding</keyword>
<proteinExistence type="inferred from homology"/>
<gene>
    <name evidence="3" type="primary">tmcAL</name>
    <name evidence="4" type="ORF">GCM10011482_02500</name>
</gene>
<keyword evidence="5" id="KW-1185">Reference proteome</keyword>
<feature type="binding site" evidence="3">
    <location>
        <begin position="186"/>
        <end position="187"/>
    </location>
    <ligand>
        <name>ATP</name>
        <dbReference type="ChEBI" id="CHEBI:30616"/>
    </ligand>
</feature>
<dbReference type="RefSeq" id="WP_188366444.1">
    <property type="nucleotide sequence ID" value="NZ_BMDT01000001.1"/>
</dbReference>